<evidence type="ECO:0008006" key="12">
    <source>
        <dbReference type="Google" id="ProtNLM"/>
    </source>
</evidence>
<evidence type="ECO:0000256" key="2">
    <source>
        <dbReference type="ARBA" id="ARBA00022559"/>
    </source>
</evidence>
<dbReference type="GO" id="GO:0005829">
    <property type="term" value="C:cytosol"/>
    <property type="evidence" value="ECO:0007669"/>
    <property type="project" value="TreeGrafter"/>
</dbReference>
<dbReference type="AlphaFoldDB" id="L7LCR9"/>
<dbReference type="InterPro" id="IPR006314">
    <property type="entry name" value="Dyp_peroxidase"/>
</dbReference>
<dbReference type="GO" id="GO:0004601">
    <property type="term" value="F:peroxidase activity"/>
    <property type="evidence" value="ECO:0007669"/>
    <property type="project" value="UniProtKB-KW"/>
</dbReference>
<keyword evidence="3" id="KW-0479">Metal-binding</keyword>
<dbReference type="PANTHER" id="PTHR30521">
    <property type="entry name" value="DEFERROCHELATASE/PEROXIDASE"/>
    <property type="match status" value="1"/>
</dbReference>
<dbReference type="STRING" id="1121927.GOHSU_25_00730"/>
<organism evidence="10 11">
    <name type="scientific">Gordonia hirsuta DSM 44140 = NBRC 16056</name>
    <dbReference type="NCBI Taxonomy" id="1121927"/>
    <lineage>
        <taxon>Bacteria</taxon>
        <taxon>Bacillati</taxon>
        <taxon>Actinomycetota</taxon>
        <taxon>Actinomycetes</taxon>
        <taxon>Mycobacteriales</taxon>
        <taxon>Gordoniaceae</taxon>
        <taxon>Gordonia</taxon>
    </lineage>
</organism>
<dbReference type="InterPro" id="IPR048327">
    <property type="entry name" value="Dyp_perox_N"/>
</dbReference>
<evidence type="ECO:0000256" key="6">
    <source>
        <dbReference type="ARBA" id="ARBA00025737"/>
    </source>
</evidence>
<dbReference type="Pfam" id="PF20628">
    <property type="entry name" value="Dyp_perox_C"/>
    <property type="match status" value="1"/>
</dbReference>
<evidence type="ECO:0000313" key="10">
    <source>
        <dbReference type="EMBL" id="GAC57838.1"/>
    </source>
</evidence>
<comment type="caution">
    <text evidence="10">The sequence shown here is derived from an EMBL/GenBank/DDBJ whole genome shotgun (WGS) entry which is preliminary data.</text>
</comment>
<dbReference type="PANTHER" id="PTHR30521:SF0">
    <property type="entry name" value="DYP-TYPE PEROXIDASE FAMILY PROTEIN"/>
    <property type="match status" value="1"/>
</dbReference>
<dbReference type="RefSeq" id="WP_005940762.1">
    <property type="nucleotide sequence ID" value="NZ_ATVK01000013.1"/>
</dbReference>
<gene>
    <name evidence="10" type="ORF">GOHSU_25_00730</name>
</gene>
<keyword evidence="4" id="KW-0560">Oxidoreductase</keyword>
<evidence type="ECO:0000259" key="9">
    <source>
        <dbReference type="Pfam" id="PF20628"/>
    </source>
</evidence>
<protein>
    <recommendedName>
        <fullName evidence="12">Peroxidase</fullName>
    </recommendedName>
</protein>
<reference evidence="10 11" key="1">
    <citation type="submission" date="2012-12" db="EMBL/GenBank/DDBJ databases">
        <title>Whole genome shotgun sequence of Gordonia hirsuta NBRC 16056.</title>
        <authorList>
            <person name="Isaki-Nakamura S."/>
            <person name="Hosoyama A."/>
            <person name="Tsuchikane K."/>
            <person name="Katsumata H."/>
            <person name="Baba S."/>
            <person name="Yamazaki S."/>
            <person name="Fujita N."/>
        </authorList>
    </citation>
    <scope>NUCLEOTIDE SEQUENCE [LARGE SCALE GENOMIC DNA]</scope>
    <source>
        <strain evidence="10 11">NBRC 16056</strain>
    </source>
</reference>
<proteinExistence type="inferred from homology"/>
<evidence type="ECO:0000256" key="3">
    <source>
        <dbReference type="ARBA" id="ARBA00022723"/>
    </source>
</evidence>
<dbReference type="GO" id="GO:0020037">
    <property type="term" value="F:heme binding"/>
    <property type="evidence" value="ECO:0007669"/>
    <property type="project" value="InterPro"/>
</dbReference>
<dbReference type="EMBL" id="BANT01000025">
    <property type="protein sequence ID" value="GAC57838.1"/>
    <property type="molecule type" value="Genomic_DNA"/>
</dbReference>
<feature type="compositionally biased region" description="Pro residues" evidence="7">
    <location>
        <begin position="307"/>
        <end position="324"/>
    </location>
</feature>
<evidence type="ECO:0000256" key="5">
    <source>
        <dbReference type="ARBA" id="ARBA00023004"/>
    </source>
</evidence>
<keyword evidence="11" id="KW-1185">Reference proteome</keyword>
<evidence type="ECO:0000256" key="4">
    <source>
        <dbReference type="ARBA" id="ARBA00023002"/>
    </source>
</evidence>
<sequence>MATGQIILTRKLRYAIFLVLTINEGGEEQVRETLEGLSGRLRTVSSRNPDAALAAVAGIGSAAWDRLFAGPRPKLLRPFTELKGDVHTAPATPGDLLLHIKSDEMDMCYEVGQILTNDFGDAVSTVEEIHGFRYFDLRDLTGFVDGTENPTGDEALEAILVDGEDPGFRGGSYVTIQRYVTDFDSWTSLSVGEQEDVFGRSKAENIEMDDDVKPSNAHIALNVIEDADGNELEIVRDNMPYGQISGSGDKGTFFIAYSKDPDITGQMLEKMFLGDPIGNYDRLLDFTTAVTGNEYFAPSVDFLDELPPAPTRPAPPAPATPPRTSPSDGSLGIGSLRRDT</sequence>
<keyword evidence="5" id="KW-0408">Iron</keyword>
<dbReference type="PROSITE" id="PS51404">
    <property type="entry name" value="DYP_PEROXIDASE"/>
    <property type="match status" value="1"/>
</dbReference>
<feature type="region of interest" description="Disordered" evidence="7">
    <location>
        <begin position="303"/>
        <end position="340"/>
    </location>
</feature>
<dbReference type="OrthoDB" id="3251355at2"/>
<accession>L7LCR9</accession>
<dbReference type="NCBIfam" id="TIGR01413">
    <property type="entry name" value="Dyp_perox_fam"/>
    <property type="match status" value="1"/>
</dbReference>
<dbReference type="InterPro" id="IPR048328">
    <property type="entry name" value="Dyp_perox_C"/>
</dbReference>
<feature type="domain" description="Dyp-type peroxidase N-terminal" evidence="8">
    <location>
        <begin position="6"/>
        <end position="133"/>
    </location>
</feature>
<evidence type="ECO:0000259" key="8">
    <source>
        <dbReference type="Pfam" id="PF04261"/>
    </source>
</evidence>
<evidence type="ECO:0000313" key="11">
    <source>
        <dbReference type="Proteomes" id="UP000053405"/>
    </source>
</evidence>
<dbReference type="Pfam" id="PF04261">
    <property type="entry name" value="Dyp_perox_N"/>
    <property type="match status" value="1"/>
</dbReference>
<dbReference type="GO" id="GO:0046872">
    <property type="term" value="F:metal ion binding"/>
    <property type="evidence" value="ECO:0007669"/>
    <property type="project" value="UniProtKB-KW"/>
</dbReference>
<evidence type="ECO:0000256" key="1">
    <source>
        <dbReference type="ARBA" id="ARBA00001970"/>
    </source>
</evidence>
<dbReference type="Proteomes" id="UP000053405">
    <property type="component" value="Unassembled WGS sequence"/>
</dbReference>
<dbReference type="InterPro" id="IPR011008">
    <property type="entry name" value="Dimeric_a/b-barrel"/>
</dbReference>
<name>L7LCR9_9ACTN</name>
<dbReference type="eggNOG" id="COG2837">
    <property type="taxonomic scope" value="Bacteria"/>
</dbReference>
<comment type="cofactor">
    <cofactor evidence="1">
        <name>heme b</name>
        <dbReference type="ChEBI" id="CHEBI:60344"/>
    </cofactor>
</comment>
<dbReference type="SUPFAM" id="SSF54909">
    <property type="entry name" value="Dimeric alpha+beta barrel"/>
    <property type="match status" value="1"/>
</dbReference>
<comment type="similarity">
    <text evidence="6">Belongs to the DyP-type peroxidase family.</text>
</comment>
<keyword evidence="2" id="KW-0575">Peroxidase</keyword>
<feature type="domain" description="Dyp-type peroxidase C-terminal" evidence="9">
    <location>
        <begin position="138"/>
        <end position="301"/>
    </location>
</feature>
<evidence type="ECO:0000256" key="7">
    <source>
        <dbReference type="SAM" id="MobiDB-lite"/>
    </source>
</evidence>